<evidence type="ECO:0000313" key="3">
    <source>
        <dbReference type="EMBL" id="HIQ29802.1"/>
    </source>
</evidence>
<dbReference type="Pfam" id="PF12727">
    <property type="entry name" value="PBP_like"/>
    <property type="match status" value="1"/>
</dbReference>
<dbReference type="InterPro" id="IPR024370">
    <property type="entry name" value="PBP_domain"/>
</dbReference>
<accession>A0A832ZVT9</accession>
<protein>
    <submittedName>
        <fullName evidence="3">LysR family transcriptional regulator</fullName>
    </submittedName>
</protein>
<gene>
    <name evidence="3" type="ORF">EYH45_04475</name>
</gene>
<feature type="domain" description="HTH lysR-type" evidence="1">
    <location>
        <begin position="37"/>
        <end position="96"/>
    </location>
</feature>
<dbReference type="Gene3D" id="1.10.10.10">
    <property type="entry name" value="Winged helix-like DNA-binding domain superfamily/Winged helix DNA-binding domain"/>
    <property type="match status" value="1"/>
</dbReference>
<dbReference type="InterPro" id="IPR036388">
    <property type="entry name" value="WH-like_DNA-bd_sf"/>
</dbReference>
<dbReference type="PANTHER" id="PTHR38431">
    <property type="entry name" value="BLL2305 PROTEIN"/>
    <property type="match status" value="1"/>
</dbReference>
<name>A0A832ZVT9_CALS0</name>
<dbReference type="Pfam" id="PF00126">
    <property type="entry name" value="HTH_1"/>
    <property type="match status" value="1"/>
</dbReference>
<dbReference type="InterPro" id="IPR000847">
    <property type="entry name" value="LysR_HTH_N"/>
</dbReference>
<dbReference type="EMBL" id="DQVM01000086">
    <property type="protein sequence ID" value="HIQ29802.1"/>
    <property type="molecule type" value="Genomic_DNA"/>
</dbReference>
<evidence type="ECO:0000259" key="1">
    <source>
        <dbReference type="Pfam" id="PF00126"/>
    </source>
</evidence>
<feature type="domain" description="PBP" evidence="2">
    <location>
        <begin position="142"/>
        <end position="335"/>
    </location>
</feature>
<dbReference type="GO" id="GO:0003700">
    <property type="term" value="F:DNA-binding transcription factor activity"/>
    <property type="evidence" value="ECO:0007669"/>
    <property type="project" value="InterPro"/>
</dbReference>
<proteinExistence type="predicted"/>
<dbReference type="PANTHER" id="PTHR38431:SF1">
    <property type="entry name" value="BLL2305 PROTEIN"/>
    <property type="match status" value="1"/>
</dbReference>
<reference evidence="3" key="1">
    <citation type="journal article" date="2020" name="ISME J.">
        <title>Gammaproteobacteria mediating utilization of methyl-, sulfur- and petroleum organic compounds in deep ocean hydrothermal plumes.</title>
        <authorList>
            <person name="Zhou Z."/>
            <person name="Liu Y."/>
            <person name="Pan J."/>
            <person name="Cron B.R."/>
            <person name="Toner B.M."/>
            <person name="Anantharaman K."/>
            <person name="Breier J.A."/>
            <person name="Dick G.J."/>
            <person name="Li M."/>
        </authorList>
    </citation>
    <scope>NUCLEOTIDE SEQUENCE</scope>
    <source>
        <strain evidence="3">SZUA-1515</strain>
    </source>
</reference>
<dbReference type="SUPFAM" id="SSF46785">
    <property type="entry name" value="Winged helix' DNA-binding domain"/>
    <property type="match status" value="1"/>
</dbReference>
<evidence type="ECO:0000259" key="2">
    <source>
        <dbReference type="Pfam" id="PF12727"/>
    </source>
</evidence>
<dbReference type="InterPro" id="IPR036390">
    <property type="entry name" value="WH_DNA-bd_sf"/>
</dbReference>
<dbReference type="Proteomes" id="UP000608579">
    <property type="component" value="Unassembled WGS sequence"/>
</dbReference>
<dbReference type="SUPFAM" id="SSF53850">
    <property type="entry name" value="Periplasmic binding protein-like II"/>
    <property type="match status" value="1"/>
</dbReference>
<organism evidence="3 4">
    <name type="scientific">Caldiarchaeum subterraneum</name>
    <dbReference type="NCBI Taxonomy" id="311458"/>
    <lineage>
        <taxon>Archaea</taxon>
        <taxon>Nitrososphaerota</taxon>
        <taxon>Candidatus Caldarchaeales</taxon>
        <taxon>Candidatus Caldarchaeaceae</taxon>
        <taxon>Candidatus Caldarchaeum</taxon>
    </lineage>
</organism>
<comment type="caution">
    <text evidence="3">The sequence shown here is derived from an EMBL/GenBank/DDBJ whole genome shotgun (WGS) entry which is preliminary data.</text>
</comment>
<sequence>MVKHVKMSPPLDELQVRTEIKLEWRGYVVMDEELASVLYEINRRGSMLAGCKALGVPYSRIWEKISNVERILGAKLVEQRRGGAGGGGAKLTETGRKLLNKYLQAANMKKHRLKPTAKEETFNDIVISGSHDIALEQIVNILKQKRLNLGVETFWIGSVGGLASLMLGDSHIAGVHLINPETGEYNIHQLRRYNLEEWGIVIRGYQREIGITSRRDMKITSFSELLDRRVRIINRNKGSGTRLLFDYLLRQEAVKQGIPPGKVVNMLTGYEYEVNTHFEVARAIASGRADAGLAIRPAAEAYGLEFTTVTWEWYDFVTTKQNYKLPQVRSFFNVLSSKMFRNSIRGLKGYRVSSDTGRVIYSPPA</sequence>
<dbReference type="Gene3D" id="3.40.190.10">
    <property type="entry name" value="Periplasmic binding protein-like II"/>
    <property type="match status" value="1"/>
</dbReference>
<dbReference type="AlphaFoldDB" id="A0A832ZVT9"/>
<evidence type="ECO:0000313" key="4">
    <source>
        <dbReference type="Proteomes" id="UP000608579"/>
    </source>
</evidence>